<comment type="caution">
    <text evidence="1">The sequence shown here is derived from an EMBL/GenBank/DDBJ whole genome shotgun (WGS) entry which is preliminary data.</text>
</comment>
<accession>A0ABV5KT14</accession>
<organism evidence="1 2">
    <name type="scientific">Paenibacillus aurantiacus</name>
    <dbReference type="NCBI Taxonomy" id="1936118"/>
    <lineage>
        <taxon>Bacteria</taxon>
        <taxon>Bacillati</taxon>
        <taxon>Bacillota</taxon>
        <taxon>Bacilli</taxon>
        <taxon>Bacillales</taxon>
        <taxon>Paenibacillaceae</taxon>
        <taxon>Paenibacillus</taxon>
    </lineage>
</organism>
<evidence type="ECO:0000313" key="2">
    <source>
        <dbReference type="Proteomes" id="UP001589747"/>
    </source>
</evidence>
<evidence type="ECO:0000313" key="1">
    <source>
        <dbReference type="EMBL" id="MFB9328359.1"/>
    </source>
</evidence>
<name>A0ABV5KT14_9BACL</name>
<keyword evidence="2" id="KW-1185">Reference proteome</keyword>
<reference evidence="1 2" key="1">
    <citation type="submission" date="2024-09" db="EMBL/GenBank/DDBJ databases">
        <authorList>
            <person name="Sun Q."/>
            <person name="Mori K."/>
        </authorList>
    </citation>
    <scope>NUCLEOTIDE SEQUENCE [LARGE SCALE GENOMIC DNA]</scope>
    <source>
        <strain evidence="1 2">TISTR 2452</strain>
    </source>
</reference>
<dbReference type="Pfam" id="PF14091">
    <property type="entry name" value="DUF4269"/>
    <property type="match status" value="1"/>
</dbReference>
<protein>
    <submittedName>
        <fullName evidence="1">DUF4269 domain-containing protein</fullName>
    </submittedName>
</protein>
<gene>
    <name evidence="1" type="ORF">ACFFSY_20710</name>
</gene>
<dbReference type="EMBL" id="JBHMDO010000033">
    <property type="protein sequence ID" value="MFB9328359.1"/>
    <property type="molecule type" value="Genomic_DNA"/>
</dbReference>
<dbReference type="Proteomes" id="UP001589747">
    <property type="component" value="Unassembled WGS sequence"/>
</dbReference>
<proteinExistence type="predicted"/>
<sequence>MFTTIEYLRAGTARQIDTYGAITRLGILERLSDYRPVLCGTIPIGIDIEDSDLDIIMEVHDAERFLAIVCREYGHLSDFKTAQLKVRDVPTVTANFRYDGFEFELFGQPVQVKAQHAYRHMMIEHLLLAARPGLKETILQLKRQGMKTEPAFALALGLAGDPYEALLRYGEEAGLAGNSE</sequence>
<dbReference type="RefSeq" id="WP_377497576.1">
    <property type="nucleotide sequence ID" value="NZ_JBHMDO010000033.1"/>
</dbReference>
<dbReference type="InterPro" id="IPR025365">
    <property type="entry name" value="DUF4269"/>
</dbReference>